<evidence type="ECO:0000313" key="1">
    <source>
        <dbReference type="EMBL" id="KZV43440.1"/>
    </source>
</evidence>
<dbReference type="Proteomes" id="UP000250235">
    <property type="component" value="Unassembled WGS sequence"/>
</dbReference>
<evidence type="ECO:0000313" key="2">
    <source>
        <dbReference type="Proteomes" id="UP000250235"/>
    </source>
</evidence>
<gene>
    <name evidence="1" type="ORF">F511_28843</name>
</gene>
<dbReference type="AlphaFoldDB" id="A0A2Z7CFM0"/>
<reference evidence="1 2" key="1">
    <citation type="journal article" date="2015" name="Proc. Natl. Acad. Sci. U.S.A.">
        <title>The resurrection genome of Boea hygrometrica: A blueprint for survival of dehydration.</title>
        <authorList>
            <person name="Xiao L."/>
            <person name="Yang G."/>
            <person name="Zhang L."/>
            <person name="Yang X."/>
            <person name="Zhao S."/>
            <person name="Ji Z."/>
            <person name="Zhou Q."/>
            <person name="Hu M."/>
            <person name="Wang Y."/>
            <person name="Chen M."/>
            <person name="Xu Y."/>
            <person name="Jin H."/>
            <person name="Xiao X."/>
            <person name="Hu G."/>
            <person name="Bao F."/>
            <person name="Hu Y."/>
            <person name="Wan P."/>
            <person name="Li L."/>
            <person name="Deng X."/>
            <person name="Kuang T."/>
            <person name="Xiang C."/>
            <person name="Zhu J.K."/>
            <person name="Oliver M.J."/>
            <person name="He Y."/>
        </authorList>
    </citation>
    <scope>NUCLEOTIDE SEQUENCE [LARGE SCALE GENOMIC DNA]</scope>
    <source>
        <strain evidence="2">cv. XS01</strain>
    </source>
</reference>
<protein>
    <submittedName>
        <fullName evidence="1">Uncharacterized protein</fullName>
    </submittedName>
</protein>
<sequence>MLKNLKTALRKERLINLLFYGFLGRYNNLRIDQLKSEELSTSFKSEFDRHIKSFELSVEDLCESNVMMVNNQWRQDLDLLRMGDKVKDDLSSELTSTRLILLD</sequence>
<proteinExistence type="predicted"/>
<name>A0A2Z7CFM0_9LAMI</name>
<accession>A0A2Z7CFM0</accession>
<organism evidence="1 2">
    <name type="scientific">Dorcoceras hygrometricum</name>
    <dbReference type="NCBI Taxonomy" id="472368"/>
    <lineage>
        <taxon>Eukaryota</taxon>
        <taxon>Viridiplantae</taxon>
        <taxon>Streptophyta</taxon>
        <taxon>Embryophyta</taxon>
        <taxon>Tracheophyta</taxon>
        <taxon>Spermatophyta</taxon>
        <taxon>Magnoliopsida</taxon>
        <taxon>eudicotyledons</taxon>
        <taxon>Gunneridae</taxon>
        <taxon>Pentapetalae</taxon>
        <taxon>asterids</taxon>
        <taxon>lamiids</taxon>
        <taxon>Lamiales</taxon>
        <taxon>Gesneriaceae</taxon>
        <taxon>Didymocarpoideae</taxon>
        <taxon>Trichosporeae</taxon>
        <taxon>Loxocarpinae</taxon>
        <taxon>Dorcoceras</taxon>
    </lineage>
</organism>
<keyword evidence="2" id="KW-1185">Reference proteome</keyword>
<dbReference type="EMBL" id="KQ998115">
    <property type="protein sequence ID" value="KZV43440.1"/>
    <property type="molecule type" value="Genomic_DNA"/>
</dbReference>